<evidence type="ECO:0000259" key="9">
    <source>
        <dbReference type="Pfam" id="PF21808"/>
    </source>
</evidence>
<keyword evidence="2" id="KW-0547">Nucleotide-binding</keyword>
<evidence type="ECO:0000256" key="2">
    <source>
        <dbReference type="ARBA" id="ARBA00022741"/>
    </source>
</evidence>
<evidence type="ECO:0000256" key="5">
    <source>
        <dbReference type="ARBA" id="ARBA00023136"/>
    </source>
</evidence>
<dbReference type="Pfam" id="PF21808">
    <property type="entry name" value="Dynamin-like_hel_bact"/>
    <property type="match status" value="1"/>
</dbReference>
<keyword evidence="5 7" id="KW-0472">Membrane</keyword>
<sequence length="665" mass="71191">MTGDADRADYAAVQRAREGLAEVTAGAGVTAAALGLDLRREELDALGERIRGDTYRILMLGQGNRGKSTLLNALLGAKVLPAMPRATTALPVSVVWDTDRYVVLHPDGSEPPLTLPIEETGISRSGEVWQALTIDLKNRHRPGAVRHAELHWPAELCRDGVVLVDSPGFNQEPWLQQATLNALKDADVVVFVIAADLDLEPVEIGYAKDYLRPYGHEDFFVACTRIDHIADDERDGHIEYLTEYAQDSLSVAAGRVFFLDSRSALDLRSTYPGSTSARSDELAATGLPALEAALEGHLVAERAAVKVVVPARRLALAISALRTEVEARQSLRKQRHDEARARCATVRAELGPLEERRDQIRDRIDTSLEHIGLQVDAAARRFLLAAAEECSGWLDGIEAKNKIGLSPFKAKQQAEAVAAEITAALSAAFEARFVQWQAEELNPEVTRQLEKLAARLDEDFLAFTAQADKIRLVLTPMADAAPDVDVDAADRPTGERLLAAAVAALVAGAGAAPIGARFGFKDAVKALAPQFALGVAAYAVGGPIGAFVVQLLGSVVAGKFLAAKAGSTIARSIADSLAEHLRDSADAEAARLASAVTEGLGNLKPIACQTLDAEIEAILRQVAVAEEAAADAEGAVDDRALADHARTLDDHALRVEEILRNWQGR</sequence>
<dbReference type="InterPro" id="IPR049399">
    <property type="entry name" value="BDLP-like_hel"/>
</dbReference>
<keyword evidence="11" id="KW-1185">Reference proteome</keyword>
<keyword evidence="4" id="KW-0342">GTP-binding</keyword>
<dbReference type="SUPFAM" id="SSF52540">
    <property type="entry name" value="P-loop containing nucleoside triphosphate hydrolases"/>
    <property type="match status" value="1"/>
</dbReference>
<evidence type="ECO:0000256" key="7">
    <source>
        <dbReference type="SAM" id="Phobius"/>
    </source>
</evidence>
<name>A0ABU8UDD1_9ACTN</name>
<comment type="subcellular location">
    <subcellularLocation>
        <location evidence="1">Membrane</location>
    </subcellularLocation>
</comment>
<dbReference type="Proteomes" id="UP001382904">
    <property type="component" value="Unassembled WGS sequence"/>
</dbReference>
<evidence type="ECO:0000256" key="3">
    <source>
        <dbReference type="ARBA" id="ARBA00022801"/>
    </source>
</evidence>
<keyword evidence="7" id="KW-0812">Transmembrane</keyword>
<organism evidence="10 11">
    <name type="scientific">Streptomyces caledonius</name>
    <dbReference type="NCBI Taxonomy" id="3134107"/>
    <lineage>
        <taxon>Bacteria</taxon>
        <taxon>Bacillati</taxon>
        <taxon>Actinomycetota</taxon>
        <taxon>Actinomycetes</taxon>
        <taxon>Kitasatosporales</taxon>
        <taxon>Streptomycetaceae</taxon>
        <taxon>Streptomyces</taxon>
    </lineage>
</organism>
<keyword evidence="3" id="KW-0378">Hydrolase</keyword>
<dbReference type="InterPro" id="IPR045063">
    <property type="entry name" value="Dynamin_N"/>
</dbReference>
<evidence type="ECO:0000313" key="10">
    <source>
        <dbReference type="EMBL" id="MEJ8645892.1"/>
    </source>
</evidence>
<reference evidence="10 11" key="1">
    <citation type="submission" date="2024-03" db="EMBL/GenBank/DDBJ databases">
        <title>Novel Streptomyces species of biotechnological and ecological value are a feature of Machair soil.</title>
        <authorList>
            <person name="Prole J.R."/>
            <person name="Goodfellow M."/>
            <person name="Allenby N."/>
            <person name="Ward A.C."/>
        </authorList>
    </citation>
    <scope>NUCLEOTIDE SEQUENCE [LARGE SCALE GENOMIC DNA]</scope>
    <source>
        <strain evidence="10 11">MS1.HAVA.3</strain>
    </source>
</reference>
<dbReference type="PANTHER" id="PTHR10465">
    <property type="entry name" value="TRANSMEMBRANE GTPASE FZO1"/>
    <property type="match status" value="1"/>
</dbReference>
<dbReference type="Gene3D" id="3.40.50.300">
    <property type="entry name" value="P-loop containing nucleotide triphosphate hydrolases"/>
    <property type="match status" value="1"/>
</dbReference>
<accession>A0ABU8UDD1</accession>
<evidence type="ECO:0000313" key="11">
    <source>
        <dbReference type="Proteomes" id="UP001382904"/>
    </source>
</evidence>
<dbReference type="Pfam" id="PF00350">
    <property type="entry name" value="Dynamin_N"/>
    <property type="match status" value="1"/>
</dbReference>
<feature type="domain" description="BDLP-like helical" evidence="9">
    <location>
        <begin position="278"/>
        <end position="616"/>
    </location>
</feature>
<dbReference type="PANTHER" id="PTHR10465:SF0">
    <property type="entry name" value="SARCALUMENIN"/>
    <property type="match status" value="1"/>
</dbReference>
<protein>
    <submittedName>
        <fullName evidence="10">Dynamin family protein</fullName>
    </submittedName>
</protein>
<proteinExistence type="predicted"/>
<feature type="coiled-coil region" evidence="6">
    <location>
        <begin position="608"/>
        <end position="635"/>
    </location>
</feature>
<evidence type="ECO:0000256" key="1">
    <source>
        <dbReference type="ARBA" id="ARBA00004370"/>
    </source>
</evidence>
<feature type="transmembrane region" description="Helical" evidence="7">
    <location>
        <begin position="531"/>
        <end position="552"/>
    </location>
</feature>
<evidence type="ECO:0000256" key="6">
    <source>
        <dbReference type="SAM" id="Coils"/>
    </source>
</evidence>
<dbReference type="InterPro" id="IPR027094">
    <property type="entry name" value="Mitofusin_fam"/>
</dbReference>
<dbReference type="EMBL" id="JBBKAM010000004">
    <property type="protein sequence ID" value="MEJ8645892.1"/>
    <property type="molecule type" value="Genomic_DNA"/>
</dbReference>
<evidence type="ECO:0000259" key="8">
    <source>
        <dbReference type="Pfam" id="PF00350"/>
    </source>
</evidence>
<evidence type="ECO:0000256" key="4">
    <source>
        <dbReference type="ARBA" id="ARBA00023134"/>
    </source>
</evidence>
<keyword evidence="7" id="KW-1133">Transmembrane helix</keyword>
<comment type="caution">
    <text evidence="10">The sequence shown here is derived from an EMBL/GenBank/DDBJ whole genome shotgun (WGS) entry which is preliminary data.</text>
</comment>
<dbReference type="InterPro" id="IPR027417">
    <property type="entry name" value="P-loop_NTPase"/>
</dbReference>
<feature type="transmembrane region" description="Helical" evidence="7">
    <location>
        <begin position="497"/>
        <end position="519"/>
    </location>
</feature>
<keyword evidence="6" id="KW-0175">Coiled coil</keyword>
<gene>
    <name evidence="10" type="ORF">WKI68_41070</name>
</gene>
<feature type="domain" description="Dynamin N-terminal" evidence="8">
    <location>
        <begin position="57"/>
        <end position="221"/>
    </location>
</feature>